<proteinExistence type="predicted"/>
<protein>
    <submittedName>
        <fullName evidence="2">Lamin-B2 like</fullName>
    </submittedName>
</protein>
<evidence type="ECO:0000313" key="3">
    <source>
        <dbReference type="Proteomes" id="UP000241394"/>
    </source>
</evidence>
<dbReference type="Gramene" id="PSS05022">
    <property type="protein sequence ID" value="PSS05022"/>
    <property type="gene ID" value="CEY00_Acc20884"/>
</dbReference>
<keyword evidence="1" id="KW-0472">Membrane</keyword>
<dbReference type="AlphaFoldDB" id="A0A2R6QAU1"/>
<dbReference type="InParanoid" id="A0A2R6QAU1"/>
<feature type="transmembrane region" description="Helical" evidence="1">
    <location>
        <begin position="111"/>
        <end position="130"/>
    </location>
</feature>
<reference evidence="2 3" key="1">
    <citation type="submission" date="2017-07" db="EMBL/GenBank/DDBJ databases">
        <title>An improved, manually edited Actinidia chinensis var. chinensis (kiwifruit) genome highlights the challenges associated with draft genomes and gene prediction in plants.</title>
        <authorList>
            <person name="Pilkington S."/>
            <person name="Crowhurst R."/>
            <person name="Hilario E."/>
            <person name="Nardozza S."/>
            <person name="Fraser L."/>
            <person name="Peng Y."/>
            <person name="Gunaseelan K."/>
            <person name="Simpson R."/>
            <person name="Tahir J."/>
            <person name="Deroles S."/>
            <person name="Templeton K."/>
            <person name="Luo Z."/>
            <person name="Davy M."/>
            <person name="Cheng C."/>
            <person name="Mcneilage M."/>
            <person name="Scaglione D."/>
            <person name="Liu Y."/>
            <person name="Zhang Q."/>
            <person name="Datson P."/>
            <person name="De Silva N."/>
            <person name="Gardiner S."/>
            <person name="Bassett H."/>
            <person name="Chagne D."/>
            <person name="Mccallum J."/>
            <person name="Dzierzon H."/>
            <person name="Deng C."/>
            <person name="Wang Y.-Y."/>
            <person name="Barron N."/>
            <person name="Manako K."/>
            <person name="Bowen J."/>
            <person name="Foster T."/>
            <person name="Erridge Z."/>
            <person name="Tiffin H."/>
            <person name="Waite C."/>
            <person name="Davies K."/>
            <person name="Grierson E."/>
            <person name="Laing W."/>
            <person name="Kirk R."/>
            <person name="Chen X."/>
            <person name="Wood M."/>
            <person name="Montefiori M."/>
            <person name="Brummell D."/>
            <person name="Schwinn K."/>
            <person name="Catanach A."/>
            <person name="Fullerton C."/>
            <person name="Li D."/>
            <person name="Meiyalaghan S."/>
            <person name="Nieuwenhuizen N."/>
            <person name="Read N."/>
            <person name="Prakash R."/>
            <person name="Hunter D."/>
            <person name="Zhang H."/>
            <person name="Mckenzie M."/>
            <person name="Knabel M."/>
            <person name="Harris A."/>
            <person name="Allan A."/>
            <person name="Chen A."/>
            <person name="Janssen B."/>
            <person name="Plunkett B."/>
            <person name="Dwamena C."/>
            <person name="Voogd C."/>
            <person name="Leif D."/>
            <person name="Lafferty D."/>
            <person name="Souleyre E."/>
            <person name="Varkonyi-Gasic E."/>
            <person name="Gambi F."/>
            <person name="Hanley J."/>
            <person name="Yao J.-L."/>
            <person name="Cheung J."/>
            <person name="David K."/>
            <person name="Warren B."/>
            <person name="Marsh K."/>
            <person name="Snowden K."/>
            <person name="Lin-Wang K."/>
            <person name="Brian L."/>
            <person name="Martinez-Sanchez M."/>
            <person name="Wang M."/>
            <person name="Ileperuma N."/>
            <person name="Macnee N."/>
            <person name="Campin R."/>
            <person name="Mcatee P."/>
            <person name="Drummond R."/>
            <person name="Espley R."/>
            <person name="Ireland H."/>
            <person name="Wu R."/>
            <person name="Atkinson R."/>
            <person name="Karunairetnam S."/>
            <person name="Bulley S."/>
            <person name="Chunkath S."/>
            <person name="Hanley Z."/>
            <person name="Storey R."/>
            <person name="Thrimawithana A."/>
            <person name="Thomson S."/>
            <person name="David C."/>
            <person name="Testolin R."/>
        </authorList>
    </citation>
    <scope>NUCLEOTIDE SEQUENCE [LARGE SCALE GENOMIC DNA]</scope>
    <source>
        <strain evidence="3">cv. Red5</strain>
        <tissue evidence="2">Young leaf</tissue>
    </source>
</reference>
<keyword evidence="3" id="KW-1185">Reference proteome</keyword>
<name>A0A2R6QAU1_ACTCC</name>
<gene>
    <name evidence="2" type="ORF">CEY00_Acc20884</name>
</gene>
<dbReference type="Proteomes" id="UP000241394">
    <property type="component" value="Chromosome LG18"/>
</dbReference>
<evidence type="ECO:0000313" key="2">
    <source>
        <dbReference type="EMBL" id="PSS05022.1"/>
    </source>
</evidence>
<reference evidence="3" key="2">
    <citation type="journal article" date="2018" name="BMC Genomics">
        <title>A manually annotated Actinidia chinensis var. chinensis (kiwifruit) genome highlights the challenges associated with draft genomes and gene prediction in plants.</title>
        <authorList>
            <person name="Pilkington S.M."/>
            <person name="Crowhurst R."/>
            <person name="Hilario E."/>
            <person name="Nardozza S."/>
            <person name="Fraser L."/>
            <person name="Peng Y."/>
            <person name="Gunaseelan K."/>
            <person name="Simpson R."/>
            <person name="Tahir J."/>
            <person name="Deroles S.C."/>
            <person name="Templeton K."/>
            <person name="Luo Z."/>
            <person name="Davy M."/>
            <person name="Cheng C."/>
            <person name="McNeilage M."/>
            <person name="Scaglione D."/>
            <person name="Liu Y."/>
            <person name="Zhang Q."/>
            <person name="Datson P."/>
            <person name="De Silva N."/>
            <person name="Gardiner S.E."/>
            <person name="Bassett H."/>
            <person name="Chagne D."/>
            <person name="McCallum J."/>
            <person name="Dzierzon H."/>
            <person name="Deng C."/>
            <person name="Wang Y.Y."/>
            <person name="Barron L."/>
            <person name="Manako K."/>
            <person name="Bowen J."/>
            <person name="Foster T.M."/>
            <person name="Erridge Z.A."/>
            <person name="Tiffin H."/>
            <person name="Waite C.N."/>
            <person name="Davies K.M."/>
            <person name="Grierson E.P."/>
            <person name="Laing W.A."/>
            <person name="Kirk R."/>
            <person name="Chen X."/>
            <person name="Wood M."/>
            <person name="Montefiori M."/>
            <person name="Brummell D.A."/>
            <person name="Schwinn K.E."/>
            <person name="Catanach A."/>
            <person name="Fullerton C."/>
            <person name="Li D."/>
            <person name="Meiyalaghan S."/>
            <person name="Nieuwenhuizen N."/>
            <person name="Read N."/>
            <person name="Prakash R."/>
            <person name="Hunter D."/>
            <person name="Zhang H."/>
            <person name="McKenzie M."/>
            <person name="Knabel M."/>
            <person name="Harris A."/>
            <person name="Allan A.C."/>
            <person name="Gleave A."/>
            <person name="Chen A."/>
            <person name="Janssen B.J."/>
            <person name="Plunkett B."/>
            <person name="Ampomah-Dwamena C."/>
            <person name="Voogd C."/>
            <person name="Leif D."/>
            <person name="Lafferty D."/>
            <person name="Souleyre E.J.F."/>
            <person name="Varkonyi-Gasic E."/>
            <person name="Gambi F."/>
            <person name="Hanley J."/>
            <person name="Yao J.L."/>
            <person name="Cheung J."/>
            <person name="David K.M."/>
            <person name="Warren B."/>
            <person name="Marsh K."/>
            <person name="Snowden K.C."/>
            <person name="Lin-Wang K."/>
            <person name="Brian L."/>
            <person name="Martinez-Sanchez M."/>
            <person name="Wang M."/>
            <person name="Ileperuma N."/>
            <person name="Macnee N."/>
            <person name="Campin R."/>
            <person name="McAtee P."/>
            <person name="Drummond R.S.M."/>
            <person name="Espley R.V."/>
            <person name="Ireland H.S."/>
            <person name="Wu R."/>
            <person name="Atkinson R.G."/>
            <person name="Karunairetnam S."/>
            <person name="Bulley S."/>
            <person name="Chunkath S."/>
            <person name="Hanley Z."/>
            <person name="Storey R."/>
            <person name="Thrimawithana A.H."/>
            <person name="Thomson S."/>
            <person name="David C."/>
            <person name="Testolin R."/>
            <person name="Huang H."/>
            <person name="Hellens R.P."/>
            <person name="Schaffer R.J."/>
        </authorList>
    </citation>
    <scope>NUCLEOTIDE SEQUENCE [LARGE SCALE GENOMIC DNA]</scope>
    <source>
        <strain evidence="3">cv. Red5</strain>
    </source>
</reference>
<feature type="transmembrane region" description="Helical" evidence="1">
    <location>
        <begin position="136"/>
        <end position="155"/>
    </location>
</feature>
<keyword evidence="1" id="KW-0812">Transmembrane</keyword>
<accession>A0A2R6QAU1</accession>
<organism evidence="2 3">
    <name type="scientific">Actinidia chinensis var. chinensis</name>
    <name type="common">Chinese soft-hair kiwi</name>
    <dbReference type="NCBI Taxonomy" id="1590841"/>
    <lineage>
        <taxon>Eukaryota</taxon>
        <taxon>Viridiplantae</taxon>
        <taxon>Streptophyta</taxon>
        <taxon>Embryophyta</taxon>
        <taxon>Tracheophyta</taxon>
        <taxon>Spermatophyta</taxon>
        <taxon>Magnoliopsida</taxon>
        <taxon>eudicotyledons</taxon>
        <taxon>Gunneridae</taxon>
        <taxon>Pentapetalae</taxon>
        <taxon>asterids</taxon>
        <taxon>Ericales</taxon>
        <taxon>Actinidiaceae</taxon>
        <taxon>Actinidia</taxon>
    </lineage>
</organism>
<dbReference type="OrthoDB" id="1666053at2759"/>
<sequence length="278" mass="31293">MEPMIVVAIINACCQVFIASFKEIGGWVATRKNADKADEKALTTKSVNTVSASSSGQLERNEALRSLKRRMGRMDFEVKSLQKRIKIIDAEFVFERRADEAITTYGNNVQVIMLFHGLGSVFLQVNYPYIGVEVSILMVVSFFFAFMVSFIVTFGKIEKVSQSEKDLQRRLRELQNEITYFAATIERTCSDRELKILASIGALGEVLNQIGLQNRNVASLQKAVTGFLELSSKNSESRMKSLFLVSVGAIIYGLCFPMMAYYLIYFIDFRKIGLAISM</sequence>
<feature type="transmembrane region" description="Helical" evidence="1">
    <location>
        <begin position="242"/>
        <end position="264"/>
    </location>
</feature>
<keyword evidence="1" id="KW-1133">Transmembrane helix</keyword>
<evidence type="ECO:0000256" key="1">
    <source>
        <dbReference type="SAM" id="Phobius"/>
    </source>
</evidence>
<dbReference type="EMBL" id="NKQK01000018">
    <property type="protein sequence ID" value="PSS05022.1"/>
    <property type="molecule type" value="Genomic_DNA"/>
</dbReference>
<comment type="caution">
    <text evidence="2">The sequence shown here is derived from an EMBL/GenBank/DDBJ whole genome shotgun (WGS) entry which is preliminary data.</text>
</comment>